<gene>
    <name evidence="1" type="ORF">J421_0344</name>
</gene>
<evidence type="ECO:0000313" key="2">
    <source>
        <dbReference type="Proteomes" id="UP000019151"/>
    </source>
</evidence>
<name>W0RAR7_9BACT</name>
<sequence>MRRLRLLRGLSAVLALLHLLVPPLVGIADARLEAEAARSGRAIVHVESHGSPTCPRVHPTDCALCQVVALLATPSRAACALPTATIALAAPVATALGRPTVGRHTLALPRGPPTA</sequence>
<dbReference type="Proteomes" id="UP000019151">
    <property type="component" value="Chromosome"/>
</dbReference>
<protein>
    <recommendedName>
        <fullName evidence="3">DUF2946 domain-containing protein</fullName>
    </recommendedName>
</protein>
<organism evidence="1 2">
    <name type="scientific">Gemmatirosa kalamazoonensis</name>
    <dbReference type="NCBI Taxonomy" id="861299"/>
    <lineage>
        <taxon>Bacteria</taxon>
        <taxon>Pseudomonadati</taxon>
        <taxon>Gemmatimonadota</taxon>
        <taxon>Gemmatimonadia</taxon>
        <taxon>Gemmatimonadales</taxon>
        <taxon>Gemmatimonadaceae</taxon>
        <taxon>Gemmatirosa</taxon>
    </lineage>
</organism>
<dbReference type="EMBL" id="CP007128">
    <property type="protein sequence ID" value="AHG87881.1"/>
    <property type="molecule type" value="Genomic_DNA"/>
</dbReference>
<evidence type="ECO:0000313" key="1">
    <source>
        <dbReference type="EMBL" id="AHG87881.1"/>
    </source>
</evidence>
<dbReference type="InParanoid" id="W0RAR7"/>
<dbReference type="RefSeq" id="WP_025409436.1">
    <property type="nucleotide sequence ID" value="NZ_CP007128.1"/>
</dbReference>
<dbReference type="AlphaFoldDB" id="W0RAR7"/>
<dbReference type="HOGENOM" id="CLU_2105443_0_0_0"/>
<dbReference type="KEGG" id="gba:J421_0344"/>
<accession>W0RAR7</accession>
<proteinExistence type="predicted"/>
<reference evidence="1 2" key="1">
    <citation type="journal article" date="2014" name="Genome Announc.">
        <title>Genome Sequence and Methylome of Soil Bacterium Gemmatirosa kalamazoonensis KBS708T, a Member of the Rarely Cultivated Gemmatimonadetes Phylum.</title>
        <authorList>
            <person name="Debruyn J.M."/>
            <person name="Radosevich M."/>
            <person name="Wommack K.E."/>
            <person name="Polson S.W."/>
            <person name="Hauser L.J."/>
            <person name="Fawaz M.N."/>
            <person name="Korlach J."/>
            <person name="Tsai Y.C."/>
        </authorList>
    </citation>
    <scope>NUCLEOTIDE SEQUENCE [LARGE SCALE GENOMIC DNA]</scope>
    <source>
        <strain evidence="1 2">KBS708</strain>
    </source>
</reference>
<keyword evidence="2" id="KW-1185">Reference proteome</keyword>
<dbReference type="STRING" id="861299.J421_0344"/>
<evidence type="ECO:0008006" key="3">
    <source>
        <dbReference type="Google" id="ProtNLM"/>
    </source>
</evidence>